<reference evidence="1 2" key="1">
    <citation type="submission" date="2021-06" db="EMBL/GenBank/DDBJ databases">
        <authorList>
            <person name="Kallberg Y."/>
            <person name="Tangrot J."/>
            <person name="Rosling A."/>
        </authorList>
    </citation>
    <scope>NUCLEOTIDE SEQUENCE [LARGE SCALE GENOMIC DNA]</scope>
    <source>
        <strain evidence="1 2">120-4 pot B 10/14</strain>
    </source>
</reference>
<keyword evidence="2" id="KW-1185">Reference proteome</keyword>
<name>A0ABN7X0L1_GIGMA</name>
<gene>
    <name evidence="1" type="ORF">GMARGA_LOCUS37480</name>
</gene>
<evidence type="ECO:0000313" key="2">
    <source>
        <dbReference type="Proteomes" id="UP000789901"/>
    </source>
</evidence>
<evidence type="ECO:0000313" key="1">
    <source>
        <dbReference type="EMBL" id="CAG8845147.1"/>
    </source>
</evidence>
<proteinExistence type="predicted"/>
<protein>
    <submittedName>
        <fullName evidence="1">19088_t:CDS:1</fullName>
    </submittedName>
</protein>
<feature type="non-terminal residue" evidence="1">
    <location>
        <position position="1"/>
    </location>
</feature>
<organism evidence="1 2">
    <name type="scientific">Gigaspora margarita</name>
    <dbReference type="NCBI Taxonomy" id="4874"/>
    <lineage>
        <taxon>Eukaryota</taxon>
        <taxon>Fungi</taxon>
        <taxon>Fungi incertae sedis</taxon>
        <taxon>Mucoromycota</taxon>
        <taxon>Glomeromycotina</taxon>
        <taxon>Glomeromycetes</taxon>
        <taxon>Diversisporales</taxon>
        <taxon>Gigasporaceae</taxon>
        <taxon>Gigaspora</taxon>
    </lineage>
</organism>
<accession>A0ABN7X0L1</accession>
<sequence>ALNYLDFHTTPLKIQFQQLQNSTTTNCSILTQPPVFPTKENRTTMAKIILATHQQGIQLKNYNHQWPIPQN</sequence>
<dbReference type="Proteomes" id="UP000789901">
    <property type="component" value="Unassembled WGS sequence"/>
</dbReference>
<feature type="non-terminal residue" evidence="1">
    <location>
        <position position="71"/>
    </location>
</feature>
<comment type="caution">
    <text evidence="1">The sequence shown here is derived from an EMBL/GenBank/DDBJ whole genome shotgun (WGS) entry which is preliminary data.</text>
</comment>
<dbReference type="EMBL" id="CAJVQB010078416">
    <property type="protein sequence ID" value="CAG8845147.1"/>
    <property type="molecule type" value="Genomic_DNA"/>
</dbReference>